<evidence type="ECO:0000259" key="6">
    <source>
        <dbReference type="Pfam" id="PF13705"/>
    </source>
</evidence>
<dbReference type="Pfam" id="PF13705">
    <property type="entry name" value="TRC8_N"/>
    <property type="match status" value="1"/>
</dbReference>
<proteinExistence type="predicted"/>
<gene>
    <name evidence="7" type="ORF">SMN809_LOCUS77079</name>
</gene>
<feature type="non-terminal residue" evidence="7">
    <location>
        <position position="107"/>
    </location>
</feature>
<organism evidence="7 8">
    <name type="scientific">Rotaria magnacalcarata</name>
    <dbReference type="NCBI Taxonomy" id="392030"/>
    <lineage>
        <taxon>Eukaryota</taxon>
        <taxon>Metazoa</taxon>
        <taxon>Spiralia</taxon>
        <taxon>Gnathifera</taxon>
        <taxon>Rotifera</taxon>
        <taxon>Eurotatoria</taxon>
        <taxon>Bdelloidea</taxon>
        <taxon>Philodinida</taxon>
        <taxon>Philodinidae</taxon>
        <taxon>Rotaria</taxon>
    </lineage>
</organism>
<keyword evidence="4 5" id="KW-0472">Membrane</keyword>
<accession>A0A8S3IZ70</accession>
<reference evidence="7" key="1">
    <citation type="submission" date="2021-02" db="EMBL/GenBank/DDBJ databases">
        <authorList>
            <person name="Nowell W R."/>
        </authorList>
    </citation>
    <scope>NUCLEOTIDE SEQUENCE</scope>
</reference>
<dbReference type="InterPro" id="IPR025754">
    <property type="entry name" value="TRC8_N_dom"/>
</dbReference>
<keyword evidence="2 5" id="KW-0812">Transmembrane</keyword>
<evidence type="ECO:0000256" key="2">
    <source>
        <dbReference type="ARBA" id="ARBA00022692"/>
    </source>
</evidence>
<keyword evidence="3 5" id="KW-1133">Transmembrane helix</keyword>
<evidence type="ECO:0000256" key="1">
    <source>
        <dbReference type="ARBA" id="ARBA00004141"/>
    </source>
</evidence>
<dbReference type="Proteomes" id="UP000676336">
    <property type="component" value="Unassembled WGS sequence"/>
</dbReference>
<sequence length="107" mass="12557">MKTISHRLFRLLHLWTEDVEQIGTVVGVMFFLLLFQSNITRLDLNRRHVPLLKAFSLLIVALFHFLHTILEPQLLKVAMQTITTRIVFNRTDENSQEGEGNEQENRN</sequence>
<evidence type="ECO:0000313" key="8">
    <source>
        <dbReference type="Proteomes" id="UP000676336"/>
    </source>
</evidence>
<dbReference type="GO" id="GO:0016020">
    <property type="term" value="C:membrane"/>
    <property type="evidence" value="ECO:0007669"/>
    <property type="project" value="UniProtKB-SubCell"/>
</dbReference>
<evidence type="ECO:0000313" key="7">
    <source>
        <dbReference type="EMBL" id="CAF5206593.1"/>
    </source>
</evidence>
<dbReference type="EMBL" id="CAJOBI010336450">
    <property type="protein sequence ID" value="CAF5206593.1"/>
    <property type="molecule type" value="Genomic_DNA"/>
</dbReference>
<feature type="transmembrane region" description="Helical" evidence="5">
    <location>
        <begin position="51"/>
        <end position="70"/>
    </location>
</feature>
<comment type="subcellular location">
    <subcellularLocation>
        <location evidence="1">Membrane</location>
        <topology evidence="1">Multi-pass membrane protein</topology>
    </subcellularLocation>
</comment>
<name>A0A8S3IZ70_9BILA</name>
<evidence type="ECO:0000256" key="5">
    <source>
        <dbReference type="SAM" id="Phobius"/>
    </source>
</evidence>
<evidence type="ECO:0000256" key="3">
    <source>
        <dbReference type="ARBA" id="ARBA00022989"/>
    </source>
</evidence>
<dbReference type="AlphaFoldDB" id="A0A8S3IZ70"/>
<comment type="caution">
    <text evidence="7">The sequence shown here is derived from an EMBL/GenBank/DDBJ whole genome shotgun (WGS) entry which is preliminary data.</text>
</comment>
<feature type="domain" description="TRC8-like N-terminal" evidence="6">
    <location>
        <begin position="16"/>
        <end position="76"/>
    </location>
</feature>
<protein>
    <recommendedName>
        <fullName evidence="6">TRC8-like N-terminal domain-containing protein</fullName>
    </recommendedName>
</protein>
<evidence type="ECO:0000256" key="4">
    <source>
        <dbReference type="ARBA" id="ARBA00023136"/>
    </source>
</evidence>